<dbReference type="Proteomes" id="UP000014760">
    <property type="component" value="Unassembled WGS sequence"/>
</dbReference>
<keyword evidence="8 13" id="KW-0238">DNA-binding</keyword>
<dbReference type="SUPFAM" id="SSF55550">
    <property type="entry name" value="SH2 domain"/>
    <property type="match status" value="1"/>
</dbReference>
<dbReference type="FunFam" id="1.10.238.10:FF:000029">
    <property type="entry name" value="Signal transducer and transcription activator 6"/>
    <property type="match status" value="1"/>
</dbReference>
<dbReference type="GO" id="GO:0001228">
    <property type="term" value="F:DNA-binding transcription activator activity, RNA polymerase II-specific"/>
    <property type="evidence" value="ECO:0007669"/>
    <property type="project" value="UniProtKB-ARBA"/>
</dbReference>
<dbReference type="GO" id="GO:0005737">
    <property type="term" value="C:cytoplasm"/>
    <property type="evidence" value="ECO:0007669"/>
    <property type="project" value="UniProtKB-SubCell"/>
</dbReference>
<keyword evidence="4 13" id="KW-0963">Cytoplasm</keyword>
<evidence type="ECO:0000256" key="4">
    <source>
        <dbReference type="ARBA" id="ARBA00022490"/>
    </source>
</evidence>
<evidence type="ECO:0000256" key="12">
    <source>
        <dbReference type="PROSITE-ProRule" id="PRU00191"/>
    </source>
</evidence>
<evidence type="ECO:0000256" key="9">
    <source>
        <dbReference type="ARBA" id="ARBA00023159"/>
    </source>
</evidence>
<comment type="similarity">
    <text evidence="3 13">Belongs to the transcription factor STAT family.</text>
</comment>
<reference evidence="17" key="3">
    <citation type="submission" date="2015-06" db="UniProtKB">
        <authorList>
            <consortium name="EnsemblMetazoa"/>
        </authorList>
    </citation>
    <scope>IDENTIFICATION</scope>
</reference>
<gene>
    <name evidence="16" type="ORF">CAPTEDRAFT_168065</name>
</gene>
<dbReference type="SMART" id="SM00964">
    <property type="entry name" value="STAT_int"/>
    <property type="match status" value="1"/>
</dbReference>
<keyword evidence="7 13" id="KW-0805">Transcription regulation</keyword>
<name>R7TRX9_CAPTE</name>
<dbReference type="Pfam" id="PF21354">
    <property type="entry name" value="STAT_linker"/>
    <property type="match status" value="1"/>
</dbReference>
<dbReference type="EMBL" id="KB308834">
    <property type="protein sequence ID" value="ELT96389.1"/>
    <property type="molecule type" value="Genomic_DNA"/>
</dbReference>
<reference evidence="16 18" key="2">
    <citation type="journal article" date="2013" name="Nature">
        <title>Insights into bilaterian evolution from three spiralian genomes.</title>
        <authorList>
            <person name="Simakov O."/>
            <person name="Marletaz F."/>
            <person name="Cho S.J."/>
            <person name="Edsinger-Gonzales E."/>
            <person name="Havlak P."/>
            <person name="Hellsten U."/>
            <person name="Kuo D.H."/>
            <person name="Larsson T."/>
            <person name="Lv J."/>
            <person name="Arendt D."/>
            <person name="Savage R."/>
            <person name="Osoegawa K."/>
            <person name="de Jong P."/>
            <person name="Grimwood J."/>
            <person name="Chapman J.A."/>
            <person name="Shapiro H."/>
            <person name="Aerts A."/>
            <person name="Otillar R.P."/>
            <person name="Terry A.Y."/>
            <person name="Boore J.L."/>
            <person name="Grigoriev I.V."/>
            <person name="Lindberg D.R."/>
            <person name="Seaver E.C."/>
            <person name="Weisblat D.A."/>
            <person name="Putnam N.H."/>
            <person name="Rokhsar D.S."/>
        </authorList>
    </citation>
    <scope>NUCLEOTIDE SEQUENCE</scope>
    <source>
        <strain evidence="16 18">I ESC-2004</strain>
    </source>
</reference>
<evidence type="ECO:0000256" key="13">
    <source>
        <dbReference type="RuleBase" id="RU046415"/>
    </source>
</evidence>
<dbReference type="HOGENOM" id="CLU_014189_2_1_1"/>
<evidence type="ECO:0000313" key="18">
    <source>
        <dbReference type="Proteomes" id="UP000014760"/>
    </source>
</evidence>
<dbReference type="EnsemblMetazoa" id="CapteT168065">
    <property type="protein sequence ID" value="CapteP168065"/>
    <property type="gene ID" value="CapteG168065"/>
</dbReference>
<feature type="region of interest" description="Disordered" evidence="14">
    <location>
        <begin position="670"/>
        <end position="728"/>
    </location>
</feature>
<evidence type="ECO:0000256" key="14">
    <source>
        <dbReference type="SAM" id="MobiDB-lite"/>
    </source>
</evidence>
<evidence type="ECO:0000256" key="6">
    <source>
        <dbReference type="ARBA" id="ARBA00022999"/>
    </source>
</evidence>
<dbReference type="AlphaFoldDB" id="R7TRX9"/>
<keyword evidence="9 13" id="KW-0010">Activator</keyword>
<dbReference type="OMA" id="YHAATTH"/>
<dbReference type="OrthoDB" id="19300at2759"/>
<dbReference type="InterPro" id="IPR015988">
    <property type="entry name" value="STAT_TF_CC"/>
</dbReference>
<evidence type="ECO:0000256" key="2">
    <source>
        <dbReference type="ARBA" id="ARBA00004496"/>
    </source>
</evidence>
<dbReference type="FunFam" id="2.60.40.630:FF:000003">
    <property type="entry name" value="Signal transducer and transcription activator 6"/>
    <property type="match status" value="1"/>
</dbReference>
<protein>
    <recommendedName>
        <fullName evidence="13">Signal transducer and activator of transcription</fullName>
    </recommendedName>
</protein>
<evidence type="ECO:0000313" key="17">
    <source>
        <dbReference type="EnsemblMetazoa" id="CapteP168065"/>
    </source>
</evidence>
<dbReference type="SUPFAM" id="SSF49417">
    <property type="entry name" value="p53-like transcription factors"/>
    <property type="match status" value="1"/>
</dbReference>
<feature type="compositionally biased region" description="Low complexity" evidence="14">
    <location>
        <begin position="683"/>
        <end position="699"/>
    </location>
</feature>
<evidence type="ECO:0000256" key="11">
    <source>
        <dbReference type="ARBA" id="ARBA00023242"/>
    </source>
</evidence>
<dbReference type="Pfam" id="PF01017">
    <property type="entry name" value="STAT_alpha"/>
    <property type="match status" value="1"/>
</dbReference>
<feature type="compositionally biased region" description="Low complexity" evidence="14">
    <location>
        <begin position="714"/>
        <end position="728"/>
    </location>
</feature>
<evidence type="ECO:0000256" key="10">
    <source>
        <dbReference type="ARBA" id="ARBA00023163"/>
    </source>
</evidence>
<dbReference type="PANTHER" id="PTHR11801">
    <property type="entry name" value="SIGNAL TRANSDUCER AND ACTIVATOR OF TRANSCRIPTION"/>
    <property type="match status" value="1"/>
</dbReference>
<evidence type="ECO:0000256" key="7">
    <source>
        <dbReference type="ARBA" id="ARBA00023015"/>
    </source>
</evidence>
<dbReference type="STRING" id="283909.R7TRX9"/>
<keyword evidence="11 13" id="KW-0539">Nucleus</keyword>
<dbReference type="InterPro" id="IPR048988">
    <property type="entry name" value="STAT_linker"/>
</dbReference>
<reference evidence="18" key="1">
    <citation type="submission" date="2012-12" db="EMBL/GenBank/DDBJ databases">
        <authorList>
            <person name="Hellsten U."/>
            <person name="Grimwood J."/>
            <person name="Chapman J.A."/>
            <person name="Shapiro H."/>
            <person name="Aerts A."/>
            <person name="Otillar R.P."/>
            <person name="Terry A.Y."/>
            <person name="Boore J.L."/>
            <person name="Simakov O."/>
            <person name="Marletaz F."/>
            <person name="Cho S.-J."/>
            <person name="Edsinger-Gonzales E."/>
            <person name="Havlak P."/>
            <person name="Kuo D.-H."/>
            <person name="Larsson T."/>
            <person name="Lv J."/>
            <person name="Arendt D."/>
            <person name="Savage R."/>
            <person name="Osoegawa K."/>
            <person name="de Jong P."/>
            <person name="Lindberg D.R."/>
            <person name="Seaver E.C."/>
            <person name="Weisblat D.A."/>
            <person name="Putnam N.H."/>
            <person name="Grigoriev I.V."/>
            <person name="Rokhsar D.S."/>
        </authorList>
    </citation>
    <scope>NUCLEOTIDE SEQUENCE</scope>
    <source>
        <strain evidence="18">I ESC-2004</strain>
    </source>
</reference>
<accession>R7TRX9</accession>
<dbReference type="SUPFAM" id="SSF47655">
    <property type="entry name" value="STAT"/>
    <property type="match status" value="1"/>
</dbReference>
<keyword evidence="5 13" id="KW-0597">Phosphoprotein</keyword>
<evidence type="ECO:0000256" key="8">
    <source>
        <dbReference type="ARBA" id="ARBA00023125"/>
    </source>
</evidence>
<evidence type="ECO:0000256" key="3">
    <source>
        <dbReference type="ARBA" id="ARBA00005586"/>
    </source>
</evidence>
<keyword evidence="10 13" id="KW-0804">Transcription</keyword>
<dbReference type="InterPro" id="IPR012345">
    <property type="entry name" value="STAT_TF_DNA-bd_N"/>
</dbReference>
<organism evidence="16">
    <name type="scientific">Capitella teleta</name>
    <name type="common">Polychaete worm</name>
    <dbReference type="NCBI Taxonomy" id="283909"/>
    <lineage>
        <taxon>Eukaryota</taxon>
        <taxon>Metazoa</taxon>
        <taxon>Spiralia</taxon>
        <taxon>Lophotrochozoa</taxon>
        <taxon>Annelida</taxon>
        <taxon>Polychaeta</taxon>
        <taxon>Sedentaria</taxon>
        <taxon>Scolecida</taxon>
        <taxon>Capitellidae</taxon>
        <taxon>Capitella</taxon>
    </lineage>
</organism>
<dbReference type="GO" id="GO:0000977">
    <property type="term" value="F:RNA polymerase II transcription regulatory region sequence-specific DNA binding"/>
    <property type="evidence" value="ECO:0007669"/>
    <property type="project" value="UniProtKB-ARBA"/>
</dbReference>
<dbReference type="Pfam" id="PF02865">
    <property type="entry name" value="STAT_int"/>
    <property type="match status" value="1"/>
</dbReference>
<evidence type="ECO:0000313" key="16">
    <source>
        <dbReference type="EMBL" id="ELT96389.1"/>
    </source>
</evidence>
<evidence type="ECO:0000256" key="1">
    <source>
        <dbReference type="ARBA" id="ARBA00004123"/>
    </source>
</evidence>
<dbReference type="GO" id="GO:0005634">
    <property type="term" value="C:nucleus"/>
    <property type="evidence" value="ECO:0007669"/>
    <property type="project" value="UniProtKB-SubCell"/>
</dbReference>
<dbReference type="Gene3D" id="2.60.40.630">
    <property type="entry name" value="STAT transcription factor, DNA-binding domain"/>
    <property type="match status" value="1"/>
</dbReference>
<dbReference type="FunCoup" id="R7TRX9">
    <property type="interactions" value="837"/>
</dbReference>
<dbReference type="InterPro" id="IPR046994">
    <property type="entry name" value="STAT5_CC"/>
</dbReference>
<dbReference type="InterPro" id="IPR013801">
    <property type="entry name" value="STAT_TF_DNA-bd"/>
</dbReference>
<feature type="domain" description="SH2" evidence="15">
    <location>
        <begin position="548"/>
        <end position="621"/>
    </location>
</feature>
<dbReference type="InterPro" id="IPR013799">
    <property type="entry name" value="STAT_TF_prot_interaction"/>
</dbReference>
<dbReference type="InterPro" id="IPR008967">
    <property type="entry name" value="p53-like_TF_DNA-bd_sf"/>
</dbReference>
<proteinExistence type="inferred from homology"/>
<dbReference type="GO" id="GO:0007166">
    <property type="term" value="P:cell surface receptor signaling pathway"/>
    <property type="evidence" value="ECO:0007669"/>
    <property type="project" value="UniProtKB-ARBA"/>
</dbReference>
<dbReference type="InterPro" id="IPR036860">
    <property type="entry name" value="SH2_dom_sf"/>
</dbReference>
<keyword evidence="18" id="KW-1185">Reference proteome</keyword>
<dbReference type="InterPro" id="IPR000980">
    <property type="entry name" value="SH2"/>
</dbReference>
<dbReference type="Gene3D" id="1.10.532.10">
    <property type="entry name" value="STAT transcription factor, N-terminal domain"/>
    <property type="match status" value="1"/>
</dbReference>
<dbReference type="InterPro" id="IPR001217">
    <property type="entry name" value="STAT"/>
</dbReference>
<dbReference type="Gene3D" id="3.30.505.10">
    <property type="entry name" value="SH2 domain"/>
    <property type="match status" value="1"/>
</dbReference>
<dbReference type="CDD" id="cd16855">
    <property type="entry name" value="STAT5_CCD"/>
    <property type="match status" value="1"/>
</dbReference>
<dbReference type="InterPro" id="IPR013800">
    <property type="entry name" value="STAT_TF_alpha"/>
</dbReference>
<dbReference type="CDD" id="cd09919">
    <property type="entry name" value="SH2_STAT_family"/>
    <property type="match status" value="1"/>
</dbReference>
<dbReference type="Gene3D" id="1.20.1050.20">
    <property type="entry name" value="STAT transcription factor, all-alpha domain"/>
    <property type="match status" value="1"/>
</dbReference>
<evidence type="ECO:0000259" key="15">
    <source>
        <dbReference type="PROSITE" id="PS50001"/>
    </source>
</evidence>
<dbReference type="Gene3D" id="1.10.238.10">
    <property type="entry name" value="EF-hand"/>
    <property type="match status" value="1"/>
</dbReference>
<dbReference type="SUPFAM" id="SSF48092">
    <property type="entry name" value="Transcription factor STAT-4 N-domain"/>
    <property type="match status" value="1"/>
</dbReference>
<keyword evidence="6 12" id="KW-0727">SH2 domain</keyword>
<dbReference type="Pfam" id="PF00017">
    <property type="entry name" value="SH2"/>
    <property type="match status" value="1"/>
</dbReference>
<dbReference type="Pfam" id="PF02864">
    <property type="entry name" value="STAT_bind"/>
    <property type="match status" value="1"/>
</dbReference>
<sequence length="742" mass="85111">MALWGKVQKLTGDQIRTVQAAYGIHFPIEVRHYFAHWIEQQPWMELDENNREHEARAVQLRDMLLQQLERNNSSSDDVFLRETAQQFREMYGNHPMNLIRVIKHGLQTELRMVQQTEEVSCSSAIQQLDGLEWYTQESERALQEFQRKLEAWLVQSQKSNHLTAQLSQLSHQVGDFSDAKQQLQDEKVQVDSELSSSAPLLLFDYMSLLQMYEKTGRELQAVHSHILEHLMIPWRRQQQVGNNPSALESGLDTLQQWYDSLADLTWRNHEQIEQAAALRARLPLEMSLEQQSIVPMLLSGITKLLEELITNSFVIEKQPPQVLKKDSRFSATVRCLIGRRRHIRMTLPQVTASIVSEEQARSIMRHDPGAKSLKSGKIENNTGTMEYHQASDQMSITFRNMKLKGIQRAEKKGNETVTEEKFSIFFQMELTLNTQLNYYVWTLSMPVVVTVHGNQECNALATIFWDNAFATTERNPFEVPERVSWPELAQELNNRFMTQCSLELNEEHLLYLGSKLLGNGEDFSRQTVTWAQFNREPLPGRSFTFWEWFYSILKLTKDWLIGPWKDKLILGFISKQRAEDWLMKAKVGTFLLRFSDSELGGLSFAWVQLNENGEQPFVRHLAPYTDKDFKTSGLGDRIKDPDCLVYLFPEIPKEEVFAKFWTSSGEKPQTNGYVKPDLTTRIPGTSPAAASASATSSGAQLEGSSQQSTPLSPAPSDISSVSSPSVLPRTQKPFCRCVPHYA</sequence>
<dbReference type="PROSITE" id="PS50001">
    <property type="entry name" value="SH2"/>
    <property type="match status" value="1"/>
</dbReference>
<evidence type="ECO:0000256" key="5">
    <source>
        <dbReference type="ARBA" id="ARBA00022553"/>
    </source>
</evidence>
<comment type="subcellular location">
    <subcellularLocation>
        <location evidence="2 13">Cytoplasm</location>
    </subcellularLocation>
    <subcellularLocation>
        <location evidence="1 13">Nucleus</location>
    </subcellularLocation>
</comment>
<dbReference type="EMBL" id="AMQN01011333">
    <property type="status" value="NOT_ANNOTATED_CDS"/>
    <property type="molecule type" value="Genomic_DNA"/>
</dbReference>
<dbReference type="InterPro" id="IPR036535">
    <property type="entry name" value="STAT_N_sf"/>
</dbReference>